<evidence type="ECO:0000313" key="1">
    <source>
        <dbReference type="EMBL" id="SEM84049.1"/>
    </source>
</evidence>
<dbReference type="AlphaFoldDB" id="A0A1H8BNF3"/>
<name>A0A1H8BNF3_9FIRM</name>
<protein>
    <submittedName>
        <fullName evidence="1">Uncharacterized protein</fullName>
    </submittedName>
</protein>
<accession>A0A1H8BNF3</accession>
<sequence length="29" mass="3565">MEKVSFHFRKLNLQRIVACKQELKHILVR</sequence>
<dbReference type="STRING" id="474960.SAMN05216180_1996"/>
<reference evidence="1 2" key="1">
    <citation type="submission" date="2016-10" db="EMBL/GenBank/DDBJ databases">
        <authorList>
            <person name="de Groot N.N."/>
        </authorList>
    </citation>
    <scope>NUCLEOTIDE SEQUENCE [LARGE SCALE GENOMIC DNA]</scope>
    <source>
        <strain evidence="1 2">CGMCC 1.5070</strain>
    </source>
</reference>
<gene>
    <name evidence="1" type="ORF">SAMN05216180_1996</name>
</gene>
<evidence type="ECO:0000313" key="2">
    <source>
        <dbReference type="Proteomes" id="UP000199158"/>
    </source>
</evidence>
<keyword evidence="2" id="KW-1185">Reference proteome</keyword>
<organism evidence="1 2">
    <name type="scientific">Hydrogenoanaerobacterium saccharovorans</name>
    <dbReference type="NCBI Taxonomy" id="474960"/>
    <lineage>
        <taxon>Bacteria</taxon>
        <taxon>Bacillati</taxon>
        <taxon>Bacillota</taxon>
        <taxon>Clostridia</taxon>
        <taxon>Eubacteriales</taxon>
        <taxon>Oscillospiraceae</taxon>
        <taxon>Hydrogenoanaerobacterium</taxon>
    </lineage>
</organism>
<dbReference type="Proteomes" id="UP000199158">
    <property type="component" value="Unassembled WGS sequence"/>
</dbReference>
<proteinExistence type="predicted"/>
<dbReference type="EMBL" id="FOCG01000001">
    <property type="protein sequence ID" value="SEM84049.1"/>
    <property type="molecule type" value="Genomic_DNA"/>
</dbReference>